<dbReference type="KEGG" id="abi:Aboo_0047"/>
<dbReference type="InterPro" id="IPR036105">
    <property type="entry name" value="DiNase_FeMo-co_biosyn_sf"/>
</dbReference>
<name>D3TBC4_ACIB4</name>
<protein>
    <submittedName>
        <fullName evidence="2">Dinitrogenase iron-molybdenum cofactor biosynthesis protein</fullName>
    </submittedName>
</protein>
<dbReference type="HOGENOM" id="CLU_104194_0_0_2"/>
<dbReference type="Proteomes" id="UP000001400">
    <property type="component" value="Chromosome"/>
</dbReference>
<evidence type="ECO:0000313" key="3">
    <source>
        <dbReference type="Proteomes" id="UP000001400"/>
    </source>
</evidence>
<feature type="domain" description="Dinitrogenase iron-molybdenum cofactor biosynthesis" evidence="1">
    <location>
        <begin position="13"/>
        <end position="103"/>
    </location>
</feature>
<gene>
    <name evidence="2" type="ordered locus">Aboo_0047</name>
</gene>
<proteinExistence type="predicted"/>
<accession>D3TBC4</accession>
<dbReference type="Pfam" id="PF02579">
    <property type="entry name" value="Nitro_FeMo-Co"/>
    <property type="match status" value="1"/>
</dbReference>
<dbReference type="InterPro" id="IPR003731">
    <property type="entry name" value="Di-Nase_FeMo-co_biosynth"/>
</dbReference>
<reference evidence="2" key="1">
    <citation type="submission" date="2010-02" db="EMBL/GenBank/DDBJ databases">
        <title>Complete sequence of Aciduliprofundum boonei T469.</title>
        <authorList>
            <consortium name="US DOE Joint Genome Institute"/>
            <person name="Lucas S."/>
            <person name="Copeland A."/>
            <person name="Lapidus A."/>
            <person name="Cheng J.-F."/>
            <person name="Bruce D."/>
            <person name="Goodwin L."/>
            <person name="Pitluck S."/>
            <person name="Saunders E."/>
            <person name="Detter J.C."/>
            <person name="Han C."/>
            <person name="Tapia R."/>
            <person name="Land M."/>
            <person name="Hauser L."/>
            <person name="Kyrpides N."/>
            <person name="Mikhailova N."/>
            <person name="Flores G."/>
            <person name="Reysenbach A.-L."/>
            <person name="Woyke T."/>
        </authorList>
    </citation>
    <scope>NUCLEOTIDE SEQUENCE</scope>
    <source>
        <strain evidence="2">T469</strain>
    </source>
</reference>
<evidence type="ECO:0000313" key="2">
    <source>
        <dbReference type="EMBL" id="ADD07859.1"/>
    </source>
</evidence>
<evidence type="ECO:0000259" key="1">
    <source>
        <dbReference type="Pfam" id="PF02579"/>
    </source>
</evidence>
<dbReference type="InterPro" id="IPR033913">
    <property type="entry name" value="MTH1175_dom"/>
</dbReference>
<dbReference type="Gene3D" id="3.30.420.130">
    <property type="entry name" value="Dinitrogenase iron-molybdenum cofactor biosynthesis domain"/>
    <property type="match status" value="1"/>
</dbReference>
<keyword evidence="3" id="KW-1185">Reference proteome</keyword>
<dbReference type="PANTHER" id="PTHR42983">
    <property type="entry name" value="DINITROGENASE IRON-MOLYBDENUM COFACTOR PROTEIN-RELATED"/>
    <property type="match status" value="1"/>
</dbReference>
<dbReference type="SUPFAM" id="SSF53146">
    <property type="entry name" value="Nitrogenase accessory factor-like"/>
    <property type="match status" value="1"/>
</dbReference>
<dbReference type="AlphaFoldDB" id="D3TBC4"/>
<dbReference type="PANTHER" id="PTHR42983:SF1">
    <property type="entry name" value="IRON-MOLYBDENUM PROTEIN"/>
    <property type="match status" value="1"/>
</dbReference>
<organism evidence="2 3">
    <name type="scientific">Aciduliprofundum boonei (strain DSM 19572 / T469)</name>
    <dbReference type="NCBI Taxonomy" id="439481"/>
    <lineage>
        <taxon>Archaea</taxon>
        <taxon>Methanobacteriati</taxon>
        <taxon>Thermoplasmatota</taxon>
        <taxon>DHVE2 group</taxon>
        <taxon>Candidatus Aciduliprofundum</taxon>
    </lineage>
</organism>
<sequence length="157" mass="17227">MRVAITADAPDENSPISPIFGRCAYYAIYDTATDKLEFVPNASAMYARGAGVQAAQQIANLGVQTVITSGIAGPNASMVLAQAGIQVINSFQGTIRDAIEAVKSGRIYSEPPRAFPPPQPPYPPISKEEELRMLEEEKEYIEKRLEEIKKKLEELKE</sequence>
<dbReference type="RefSeq" id="WP_012997027.1">
    <property type="nucleotide sequence ID" value="NC_013926.1"/>
</dbReference>
<dbReference type="CDD" id="cd00851">
    <property type="entry name" value="MTH1175"/>
    <property type="match status" value="1"/>
</dbReference>
<dbReference type="EMBL" id="CP001941">
    <property type="protein sequence ID" value="ADD07859.1"/>
    <property type="molecule type" value="Genomic_DNA"/>
</dbReference>
<dbReference type="GeneID" id="8826982"/>